<dbReference type="AlphaFoldDB" id="A0A6V8N6Y5"/>
<organism evidence="2 3">
    <name type="scientific">Geomonas limicola</name>
    <dbReference type="NCBI Taxonomy" id="2740186"/>
    <lineage>
        <taxon>Bacteria</taxon>
        <taxon>Pseudomonadati</taxon>
        <taxon>Thermodesulfobacteriota</taxon>
        <taxon>Desulfuromonadia</taxon>
        <taxon>Geobacterales</taxon>
        <taxon>Geobacteraceae</taxon>
        <taxon>Geomonas</taxon>
    </lineage>
</organism>
<gene>
    <name evidence="2" type="ORF">GMLC_19150</name>
</gene>
<comment type="caution">
    <text evidence="2">The sequence shown here is derived from an EMBL/GenBank/DDBJ whole genome shotgun (WGS) entry which is preliminary data.</text>
</comment>
<keyword evidence="1" id="KW-0732">Signal</keyword>
<dbReference type="PROSITE" id="PS51257">
    <property type="entry name" value="PROKAR_LIPOPROTEIN"/>
    <property type="match status" value="1"/>
</dbReference>
<evidence type="ECO:0000256" key="1">
    <source>
        <dbReference type="SAM" id="SignalP"/>
    </source>
</evidence>
<sequence length="378" mass="38355">MKRMLWGVLALCLGFMFTGCGGSGGGVTTQGPQTGVFQDSATQGLQYYGSDGVRKTTGTGGTFQYIPGSPVTFAIGPIVLGSLSGKAIVTPLDLIPGSNDPTNANYASLRQKALNITRFLMTLDNDGNPSNGIIISPTILTNAANLTQVDFGSATFDADIATVMSTLIPTGTPAFVPSVVAASHMDQSLFALYSGTYKGSYVTSFGDKGTFTLTIGSDGVFTDCSYQNISNSDSGTFSGSITANGLITLQADIDSGTGNLNLGTGTFAATINQTGGSGWVKFSGTMVTPTVSVIVFPSSGTLAVSTTQQFSAQVTGSANTGIIWSVSEGAAGGTITNSGLYSAPAAVGTYHVVATSVANPAKSTTITVTVVTLANLQT</sequence>
<dbReference type="EMBL" id="BLXZ01000003">
    <property type="protein sequence ID" value="GFO68336.1"/>
    <property type="molecule type" value="Genomic_DNA"/>
</dbReference>
<name>A0A6V8N6Y5_9BACT</name>
<evidence type="ECO:0000313" key="2">
    <source>
        <dbReference type="EMBL" id="GFO68336.1"/>
    </source>
</evidence>
<dbReference type="RefSeq" id="WP_183360847.1">
    <property type="nucleotide sequence ID" value="NZ_BLXZ01000003.1"/>
</dbReference>
<feature type="signal peptide" evidence="1">
    <location>
        <begin position="1"/>
        <end position="22"/>
    </location>
</feature>
<feature type="chain" id="PRO_5028451196" evidence="1">
    <location>
        <begin position="23"/>
        <end position="378"/>
    </location>
</feature>
<accession>A0A6V8N6Y5</accession>
<proteinExistence type="predicted"/>
<dbReference type="Proteomes" id="UP000587586">
    <property type="component" value="Unassembled WGS sequence"/>
</dbReference>
<keyword evidence="3" id="KW-1185">Reference proteome</keyword>
<reference evidence="3" key="1">
    <citation type="submission" date="2020-06" db="EMBL/GenBank/DDBJ databases">
        <title>Draft genomic sequecing of Geomonas sp. Red745.</title>
        <authorList>
            <person name="Itoh H."/>
            <person name="Xu Z.X."/>
            <person name="Ushijima N."/>
            <person name="Masuda Y."/>
            <person name="Shiratori Y."/>
            <person name="Senoo K."/>
        </authorList>
    </citation>
    <scope>NUCLEOTIDE SEQUENCE [LARGE SCALE GENOMIC DNA]</scope>
    <source>
        <strain evidence="3">Red745</strain>
    </source>
</reference>
<protein>
    <submittedName>
        <fullName evidence="2">Uncharacterized protein</fullName>
    </submittedName>
</protein>
<evidence type="ECO:0000313" key="3">
    <source>
        <dbReference type="Proteomes" id="UP000587586"/>
    </source>
</evidence>